<keyword evidence="1" id="KW-0004">4Fe-4S</keyword>
<keyword evidence="3" id="KW-0408">Iron</keyword>
<dbReference type="Gene3D" id="3.30.70.20">
    <property type="match status" value="1"/>
</dbReference>
<feature type="domain" description="4Fe-4S" evidence="6">
    <location>
        <begin position="354"/>
        <end position="415"/>
    </location>
</feature>
<evidence type="ECO:0000256" key="4">
    <source>
        <dbReference type="ARBA" id="ARBA00023014"/>
    </source>
</evidence>
<dbReference type="Gene3D" id="3.40.950.10">
    <property type="entry name" value="Fe-only Hydrogenase (Larger Subunit), Chain L, domain 3"/>
    <property type="match status" value="1"/>
</dbReference>
<proteinExistence type="predicted"/>
<evidence type="ECO:0000256" key="2">
    <source>
        <dbReference type="ARBA" id="ARBA00022723"/>
    </source>
</evidence>
<dbReference type="Gene3D" id="3.30.450.20">
    <property type="entry name" value="PAS domain"/>
    <property type="match status" value="1"/>
</dbReference>
<comment type="caution">
    <text evidence="7">The sequence shown here is derived from an EMBL/GenBank/DDBJ whole genome shotgun (WGS) entry which is preliminary data.</text>
</comment>
<dbReference type="InterPro" id="IPR004108">
    <property type="entry name" value="Fe_hydrogenase_lsu_C"/>
</dbReference>
<dbReference type="InterPro" id="IPR017896">
    <property type="entry name" value="4Fe4S_Fe-S-bd"/>
</dbReference>
<keyword evidence="2" id="KW-0479">Metal-binding</keyword>
<dbReference type="PROSITE" id="PS51379">
    <property type="entry name" value="4FE4S_FER_2"/>
    <property type="match status" value="2"/>
</dbReference>
<dbReference type="Pfam" id="PF02906">
    <property type="entry name" value="Fe_hyd_lg_C"/>
    <property type="match status" value="1"/>
</dbReference>
<dbReference type="PROSITE" id="PS51656">
    <property type="entry name" value="4FE4S"/>
    <property type="match status" value="1"/>
</dbReference>
<evidence type="ECO:0000259" key="5">
    <source>
        <dbReference type="PROSITE" id="PS51379"/>
    </source>
</evidence>
<feature type="domain" description="4Fe-4S ferredoxin-type" evidence="5">
    <location>
        <begin position="3"/>
        <end position="31"/>
    </location>
</feature>
<protein>
    <submittedName>
        <fullName evidence="7">Fe-S cluster protein</fullName>
    </submittedName>
</protein>
<dbReference type="PANTHER" id="PTHR24960:SF79">
    <property type="entry name" value="PHOTOSYSTEM I IRON-SULFUR CENTER"/>
    <property type="match status" value="1"/>
</dbReference>
<evidence type="ECO:0000256" key="3">
    <source>
        <dbReference type="ARBA" id="ARBA00023004"/>
    </source>
</evidence>
<keyword evidence="4" id="KW-0411">Iron-sulfur</keyword>
<evidence type="ECO:0000313" key="8">
    <source>
        <dbReference type="Proteomes" id="UP000030889"/>
    </source>
</evidence>
<dbReference type="InterPro" id="IPR050157">
    <property type="entry name" value="PSI_iron-sulfur_center"/>
</dbReference>
<dbReference type="InterPro" id="IPR017900">
    <property type="entry name" value="4Fe4S_Fe_S_CS"/>
</dbReference>
<dbReference type="EMBL" id="JRGF01000009">
    <property type="protein sequence ID" value="KHE41676.1"/>
    <property type="molecule type" value="Genomic_DNA"/>
</dbReference>
<dbReference type="Proteomes" id="UP000030889">
    <property type="component" value="Unassembled WGS sequence"/>
</dbReference>
<evidence type="ECO:0000313" key="7">
    <source>
        <dbReference type="EMBL" id="KHE41676.1"/>
    </source>
</evidence>
<dbReference type="SUPFAM" id="SSF53920">
    <property type="entry name" value="Fe-only hydrogenase"/>
    <property type="match status" value="1"/>
</dbReference>
<dbReference type="RefSeq" id="WP_022063855.1">
    <property type="nucleotide sequence ID" value="NZ_JRGF01000009.1"/>
</dbReference>
<dbReference type="Gene3D" id="1.10.15.40">
    <property type="entry name" value="Electron transport complex subunit B, putative Fe-S cluster"/>
    <property type="match status" value="1"/>
</dbReference>
<gene>
    <name evidence="7" type="ORF">LG35_07910</name>
</gene>
<accession>A0ABR4YIY0</accession>
<evidence type="ECO:0000259" key="6">
    <source>
        <dbReference type="PROSITE" id="PS51656"/>
    </source>
</evidence>
<organism evidence="7 8">
    <name type="scientific">Alistipes inops</name>
    <dbReference type="NCBI Taxonomy" id="1501391"/>
    <lineage>
        <taxon>Bacteria</taxon>
        <taxon>Pseudomonadati</taxon>
        <taxon>Bacteroidota</taxon>
        <taxon>Bacteroidia</taxon>
        <taxon>Bacteroidales</taxon>
        <taxon>Rikenellaceae</taxon>
        <taxon>Alistipes</taxon>
    </lineage>
</organism>
<dbReference type="InterPro" id="IPR009016">
    <property type="entry name" value="Fe_hydrogenase"/>
</dbReference>
<dbReference type="PROSITE" id="PS00198">
    <property type="entry name" value="4FE4S_FER_1"/>
    <property type="match status" value="1"/>
</dbReference>
<dbReference type="Pfam" id="PF12838">
    <property type="entry name" value="Fer4_7"/>
    <property type="match status" value="1"/>
</dbReference>
<dbReference type="InterPro" id="IPR007202">
    <property type="entry name" value="4Fe-4S_dom"/>
</dbReference>
<dbReference type="SUPFAM" id="SSF54862">
    <property type="entry name" value="4Fe-4S ferredoxins"/>
    <property type="match status" value="1"/>
</dbReference>
<feature type="domain" description="4Fe-4S ferredoxin-type" evidence="5">
    <location>
        <begin position="32"/>
        <end position="61"/>
    </location>
</feature>
<sequence>MLRPVYTEPENCQDCYKCIRECPVKAIRIENNKASIIAERCVYCGHCTQVCPTGAKKIRDGLTRAKLVVSKHPGKMYMSLAPSYVSEFGDIPVGRLISAIKRLGFAGVSETALGAELVTAETERFLAAAPEGVYLSSACPVVVDYIRKYAPELTANITPIVSPMIAHAKILKELYGDDIKIIFAGPCIGKKSEADTYGGLVEVAITFKDLRTWFEREGIEPAETEADGEETFVPYHSGAGAMYPVEGGMLAGFRSPGRRATHMAFSDLPTVKGVLEQLDTVNRRDTIFMELLACKGGCINGPAKLKATSLAIKRYDIMDKCETGNPSKDFSHLDLHADFPADPQETKTTYPEYRIKEALAAVGKTTAADELNCSSCGYDTCRDFAVAMLEGRAEDNMCASYMRKVAHDKATALLQKIPAGVVIVNEELKIVDMNRTFAACMGEDTLGVYDMFPGMEGASLKGLCPFESMFRTVLATGEELRERRINEGERTWLLSIYNIQPQKQVFGLLQNLHEPAVRKEWMLEKTREVIRNHMLTVQKVAGLLGENAAYTDATLRSIMEAYDKPGKDDGGNKTN</sequence>
<name>A0ABR4YIY0_9BACT</name>
<reference evidence="7 8" key="1">
    <citation type="submission" date="2014-09" db="EMBL/GenBank/DDBJ databases">
        <title>Alistipes sp. 627, sp. nov., a novel member of the family Rikenellaceae isolated from human faeces.</title>
        <authorList>
            <person name="Shkoporov A.N."/>
            <person name="Chaplin A.V."/>
            <person name="Motuzova O.V."/>
            <person name="Kafarskaia L.I."/>
            <person name="Khokhlova E.V."/>
            <person name="Efimov B.A."/>
        </authorList>
    </citation>
    <scope>NUCLEOTIDE SEQUENCE [LARGE SCALE GENOMIC DNA]</scope>
    <source>
        <strain evidence="7 8">627</strain>
    </source>
</reference>
<dbReference type="Pfam" id="PF04060">
    <property type="entry name" value="FeS"/>
    <property type="match status" value="1"/>
</dbReference>
<evidence type="ECO:0000256" key="1">
    <source>
        <dbReference type="ARBA" id="ARBA00022485"/>
    </source>
</evidence>
<keyword evidence="8" id="KW-1185">Reference proteome</keyword>
<dbReference type="PANTHER" id="PTHR24960">
    <property type="entry name" value="PHOTOSYSTEM I IRON-SULFUR CENTER-RELATED"/>
    <property type="match status" value="1"/>
</dbReference>